<protein>
    <recommendedName>
        <fullName evidence="2">DUF220 domain-containing protein</fullName>
    </recommendedName>
</protein>
<dbReference type="PANTHER" id="PTHR31385:SF14">
    <property type="entry name" value="DUF220 DOMAIN-CONTAINING PROTEIN"/>
    <property type="match status" value="1"/>
</dbReference>
<dbReference type="Proteomes" id="UP000824890">
    <property type="component" value="Unassembled WGS sequence"/>
</dbReference>
<evidence type="ECO:0000313" key="4">
    <source>
        <dbReference type="Proteomes" id="UP000824890"/>
    </source>
</evidence>
<dbReference type="InterPro" id="IPR003863">
    <property type="entry name" value="DUF220"/>
</dbReference>
<gene>
    <name evidence="3" type="ORF">HID58_084685</name>
</gene>
<accession>A0ABQ7XLY4</accession>
<sequence length="284" mass="33048">KMGVLPGFGSWINQNSQQPLKAESKRSENVDSEEDDFKFPDKIYYDLKEEQKQNDLWHEAEKKHPWHNASPKIKVTHENGFYHMNIELTVGLAPELLYSILIDPGSGTFRDLRKRRNLMENKSRKVLFENGPRQMTRVEKSVACNVFGVYIPISMNLIVDENRKDLMTQYKKEKVRFMKAFEGNYKVEPIFVDKERLCKKRIPMTREEYKKCSGGQGKVASKLTIDQYYQPYSPFNLPPLSWFIRGMTVKTSKSLLAQVQDTSIAVRTATPMPKETTSNKDEKH</sequence>
<reference evidence="3 4" key="1">
    <citation type="submission" date="2021-05" db="EMBL/GenBank/DDBJ databases">
        <title>Genome Assembly of Synthetic Allotetraploid Brassica napus Reveals Homoeologous Exchanges between Subgenomes.</title>
        <authorList>
            <person name="Davis J.T."/>
        </authorList>
    </citation>
    <scope>NUCLEOTIDE SEQUENCE [LARGE SCALE GENOMIC DNA]</scope>
    <source>
        <strain evidence="4">cv. Da-Ae</strain>
        <tissue evidence="3">Seedling</tissue>
    </source>
</reference>
<organism evidence="3 4">
    <name type="scientific">Brassica napus</name>
    <name type="common">Rape</name>
    <dbReference type="NCBI Taxonomy" id="3708"/>
    <lineage>
        <taxon>Eukaryota</taxon>
        <taxon>Viridiplantae</taxon>
        <taxon>Streptophyta</taxon>
        <taxon>Embryophyta</taxon>
        <taxon>Tracheophyta</taxon>
        <taxon>Spermatophyta</taxon>
        <taxon>Magnoliopsida</taxon>
        <taxon>eudicotyledons</taxon>
        <taxon>Gunneridae</taxon>
        <taxon>Pentapetalae</taxon>
        <taxon>rosids</taxon>
        <taxon>malvids</taxon>
        <taxon>Brassicales</taxon>
        <taxon>Brassicaceae</taxon>
        <taxon>Brassiceae</taxon>
        <taxon>Brassica</taxon>
    </lineage>
</organism>
<feature type="domain" description="DUF220" evidence="2">
    <location>
        <begin position="152"/>
        <end position="222"/>
    </location>
</feature>
<proteinExistence type="predicted"/>
<evidence type="ECO:0000256" key="1">
    <source>
        <dbReference type="SAM" id="MobiDB-lite"/>
    </source>
</evidence>
<dbReference type="EMBL" id="JAGKQM010000019">
    <property type="protein sequence ID" value="KAH0856424.1"/>
    <property type="molecule type" value="Genomic_DNA"/>
</dbReference>
<feature type="non-terminal residue" evidence="3">
    <location>
        <position position="1"/>
    </location>
</feature>
<feature type="region of interest" description="Disordered" evidence="1">
    <location>
        <begin position="1"/>
        <end position="35"/>
    </location>
</feature>
<dbReference type="Pfam" id="PF02713">
    <property type="entry name" value="DUF220"/>
    <property type="match status" value="1"/>
</dbReference>
<dbReference type="PANTHER" id="PTHR31385">
    <property type="entry name" value="PUTATIVE (DUF220)-RELATED"/>
    <property type="match status" value="1"/>
</dbReference>
<keyword evidence="4" id="KW-1185">Reference proteome</keyword>
<comment type="caution">
    <text evidence="3">The sequence shown here is derived from an EMBL/GenBank/DDBJ whole genome shotgun (WGS) entry which is preliminary data.</text>
</comment>
<evidence type="ECO:0000313" key="3">
    <source>
        <dbReference type="EMBL" id="KAH0856424.1"/>
    </source>
</evidence>
<name>A0ABQ7XLY4_BRANA</name>
<evidence type="ECO:0000259" key="2">
    <source>
        <dbReference type="Pfam" id="PF02713"/>
    </source>
</evidence>